<dbReference type="GO" id="GO:0048038">
    <property type="term" value="F:quinone binding"/>
    <property type="evidence" value="ECO:0007669"/>
    <property type="project" value="UniProtKB-KW"/>
</dbReference>
<dbReference type="GO" id="GO:0051287">
    <property type="term" value="F:NAD binding"/>
    <property type="evidence" value="ECO:0007669"/>
    <property type="project" value="UniProtKB-UniRule"/>
</dbReference>
<keyword evidence="11 13" id="KW-0520">NAD</keyword>
<accession>A0A0B1ZQT3</accession>
<dbReference type="GO" id="GO:0046872">
    <property type="term" value="F:metal ion binding"/>
    <property type="evidence" value="ECO:0007669"/>
    <property type="project" value="UniProtKB-KW"/>
</dbReference>
<comment type="catalytic activity">
    <reaction evidence="12 13">
        <text>a quinone + NADH + 5 H(+)(in) = a quinol + NAD(+) + 4 H(+)(out)</text>
        <dbReference type="Rhea" id="RHEA:57888"/>
        <dbReference type="ChEBI" id="CHEBI:15378"/>
        <dbReference type="ChEBI" id="CHEBI:24646"/>
        <dbReference type="ChEBI" id="CHEBI:57540"/>
        <dbReference type="ChEBI" id="CHEBI:57945"/>
        <dbReference type="ChEBI" id="CHEBI:132124"/>
    </reaction>
</comment>
<dbReference type="EMBL" id="JTDI01000003">
    <property type="protein sequence ID" value="KHK91604.1"/>
    <property type="molecule type" value="Genomic_DNA"/>
</dbReference>
<dbReference type="SMART" id="SM00928">
    <property type="entry name" value="NADH_4Fe-4S"/>
    <property type="match status" value="1"/>
</dbReference>
<comment type="caution">
    <text evidence="15">The sequence shown here is derived from an EMBL/GenBank/DDBJ whole genome shotgun (WGS) entry which is preliminary data.</text>
</comment>
<dbReference type="STRING" id="1348853.LK12_12430"/>
<dbReference type="NCBIfam" id="NF010120">
    <property type="entry name" value="PRK13596.1"/>
    <property type="match status" value="1"/>
</dbReference>
<evidence type="ECO:0000256" key="7">
    <source>
        <dbReference type="ARBA" id="ARBA00022723"/>
    </source>
</evidence>
<keyword evidence="15" id="KW-0560">Oxidoreductase</keyword>
<keyword evidence="7 13" id="KW-0479">Metal-binding</keyword>
<evidence type="ECO:0000256" key="12">
    <source>
        <dbReference type="ARBA" id="ARBA00047712"/>
    </source>
</evidence>
<comment type="cofactor">
    <cofactor evidence="2 13">
        <name>[4Fe-4S] cluster</name>
        <dbReference type="ChEBI" id="CHEBI:49883"/>
    </cofactor>
</comment>
<dbReference type="GO" id="GO:0008137">
    <property type="term" value="F:NADH dehydrogenase (ubiquinone) activity"/>
    <property type="evidence" value="ECO:0007669"/>
    <property type="project" value="InterPro"/>
</dbReference>
<dbReference type="PANTHER" id="PTHR11780:SF10">
    <property type="entry name" value="NADH DEHYDROGENASE [UBIQUINONE] FLAVOPROTEIN 1, MITOCHONDRIAL"/>
    <property type="match status" value="1"/>
</dbReference>
<dbReference type="InterPro" id="IPR001949">
    <property type="entry name" value="NADH-UbQ_OxRdtase_51kDa_CS"/>
</dbReference>
<evidence type="ECO:0000256" key="2">
    <source>
        <dbReference type="ARBA" id="ARBA00001966"/>
    </source>
</evidence>
<keyword evidence="8" id="KW-1278">Translocase</keyword>
<keyword evidence="5 13" id="KW-0285">Flavoprotein</keyword>
<evidence type="ECO:0000256" key="1">
    <source>
        <dbReference type="ARBA" id="ARBA00001917"/>
    </source>
</evidence>
<dbReference type="EC" id="7.1.1.-" evidence="13"/>
<dbReference type="FunFam" id="3.10.20.600:FF:000001">
    <property type="entry name" value="NADH dehydrogenase [ubiquinone] flavoprotein 1, mitochondrial"/>
    <property type="match status" value="1"/>
</dbReference>
<dbReference type="GO" id="GO:0010181">
    <property type="term" value="F:FMN binding"/>
    <property type="evidence" value="ECO:0007669"/>
    <property type="project" value="InterPro"/>
</dbReference>
<dbReference type="Pfam" id="PF22461">
    <property type="entry name" value="SLBB_2"/>
    <property type="match status" value="1"/>
</dbReference>
<dbReference type="SUPFAM" id="SSF142984">
    <property type="entry name" value="Nqo1 middle domain-like"/>
    <property type="match status" value="1"/>
</dbReference>
<evidence type="ECO:0000256" key="6">
    <source>
        <dbReference type="ARBA" id="ARBA00022643"/>
    </source>
</evidence>
<dbReference type="InterPro" id="IPR037207">
    <property type="entry name" value="Nuop51_4Fe4S-bd_sf"/>
</dbReference>
<dbReference type="Gene3D" id="3.40.50.11540">
    <property type="entry name" value="NADH-ubiquinone oxidoreductase 51kDa subunit"/>
    <property type="match status" value="1"/>
</dbReference>
<evidence type="ECO:0000256" key="9">
    <source>
        <dbReference type="ARBA" id="ARBA00023004"/>
    </source>
</evidence>
<dbReference type="FunFam" id="1.20.1440.230:FF:000001">
    <property type="entry name" value="Mitochondrial NADH dehydrogenase flavoprotein 1"/>
    <property type="match status" value="1"/>
</dbReference>
<dbReference type="AlphaFoldDB" id="A0A0B1ZQT3"/>
<dbReference type="InterPro" id="IPR054765">
    <property type="entry name" value="SLBB_dom"/>
</dbReference>
<evidence type="ECO:0000256" key="8">
    <source>
        <dbReference type="ARBA" id="ARBA00022967"/>
    </source>
</evidence>
<dbReference type="SUPFAM" id="SSF140490">
    <property type="entry name" value="Nqo1C-terminal domain-like"/>
    <property type="match status" value="1"/>
</dbReference>
<dbReference type="FunFam" id="3.40.50.11540:FF:000001">
    <property type="entry name" value="NADH dehydrogenase [ubiquinone] flavoprotein 1, mitochondrial"/>
    <property type="match status" value="1"/>
</dbReference>
<dbReference type="SUPFAM" id="SSF142019">
    <property type="entry name" value="Nqo1 FMN-binding domain-like"/>
    <property type="match status" value="1"/>
</dbReference>
<protein>
    <recommendedName>
        <fullName evidence="13">NADH-quinone oxidoreductase subunit F</fullName>
        <ecNumber evidence="13">7.1.1.-</ecNumber>
    </recommendedName>
</protein>
<dbReference type="OrthoDB" id="9761899at2"/>
<evidence type="ECO:0000256" key="3">
    <source>
        <dbReference type="ARBA" id="ARBA00007523"/>
    </source>
</evidence>
<dbReference type="Gene3D" id="3.10.20.600">
    <property type="match status" value="1"/>
</dbReference>
<comment type="function">
    <text evidence="13">NDH-1 shuttles electrons from NADH, via FMN and iron-sulfur (Fe-S) centers, to quinones in the respiratory chain.</text>
</comment>
<evidence type="ECO:0000313" key="15">
    <source>
        <dbReference type="EMBL" id="KHK91604.1"/>
    </source>
</evidence>
<reference evidence="15 16" key="1">
    <citation type="submission" date="2014-10" db="EMBL/GenBank/DDBJ databases">
        <title>Genome sequence of Novosphingobium malaysiense MUSC 273(T).</title>
        <authorList>
            <person name="Lee L.-H."/>
        </authorList>
    </citation>
    <scope>NUCLEOTIDE SEQUENCE [LARGE SCALE GENOMIC DNA]</scope>
    <source>
        <strain evidence="15 16">MUSC 273</strain>
    </source>
</reference>
<dbReference type="GO" id="GO:0051539">
    <property type="term" value="F:4 iron, 4 sulfur cluster binding"/>
    <property type="evidence" value="ECO:0007669"/>
    <property type="project" value="UniProtKB-UniRule"/>
</dbReference>
<evidence type="ECO:0000259" key="14">
    <source>
        <dbReference type="SMART" id="SM00928"/>
    </source>
</evidence>
<keyword evidence="9 13" id="KW-0408">Iron</keyword>
<dbReference type="InterPro" id="IPR019575">
    <property type="entry name" value="Nuop51_4Fe4S-bd"/>
</dbReference>
<evidence type="ECO:0000256" key="5">
    <source>
        <dbReference type="ARBA" id="ARBA00022630"/>
    </source>
</evidence>
<name>A0A0B1ZQT3_9SPHN</name>
<keyword evidence="16" id="KW-1185">Reference proteome</keyword>
<comment type="similarity">
    <text evidence="3 13">Belongs to the complex I 51 kDa subunit family.</text>
</comment>
<evidence type="ECO:0000256" key="13">
    <source>
        <dbReference type="RuleBase" id="RU364066"/>
    </source>
</evidence>
<gene>
    <name evidence="15" type="ORF">LK12_12430</name>
</gene>
<comment type="cofactor">
    <cofactor evidence="1 13">
        <name>FMN</name>
        <dbReference type="ChEBI" id="CHEBI:58210"/>
    </cofactor>
</comment>
<dbReference type="NCBIfam" id="TIGR01959">
    <property type="entry name" value="nuoF_fam"/>
    <property type="match status" value="1"/>
</dbReference>
<dbReference type="InterPro" id="IPR050837">
    <property type="entry name" value="ComplexI_51kDa_subunit"/>
</dbReference>
<keyword evidence="10 13" id="KW-0411">Iron-sulfur</keyword>
<dbReference type="InterPro" id="IPR037225">
    <property type="entry name" value="Nuo51_FMN-bd_sf"/>
</dbReference>
<dbReference type="GO" id="GO:0016491">
    <property type="term" value="F:oxidoreductase activity"/>
    <property type="evidence" value="ECO:0007669"/>
    <property type="project" value="UniProtKB-KW"/>
</dbReference>
<dbReference type="RefSeq" id="WP_039284131.1">
    <property type="nucleotide sequence ID" value="NZ_JTDI01000003.1"/>
</dbReference>
<dbReference type="PROSITE" id="PS00644">
    <property type="entry name" value="COMPLEX1_51K_1"/>
    <property type="match status" value="1"/>
</dbReference>
<dbReference type="Pfam" id="PF10589">
    <property type="entry name" value="NADH_4Fe-4S"/>
    <property type="match status" value="1"/>
</dbReference>
<sequence length="435" mass="47426">MLADKDRIFTNVYGYQSWHLKDAQARGAWDGTKEILARGREAIVEEIKASGLRGRGGAGFPTGMKWSFMPKQPPLDAAGNPKPSFLVINADESEPGSCKDREIIRHDPHILLEGALVAGFAMGARAAYIYIRGEYIREAETLFAARDEAYAAGLLGKNACGSGYDFDVFVHRGAGAYICGEETAMIESLEGKKGQPRLKPPFPAGAGLYGCPTTVNNVESIAVAPTIMRRGAAWFASFGRENNKGTKLFQISGHVNKPCVVEEEMSIPFSELIEKHCGGIRGGRDNLLAVIPGGSSVPLVPADQIWDAPMDFDGLKALGSGLGTAAVIVMDKSTDIVRAISRLSYFYKHESCGQCTPCREGTGWMWRVMERLRTGEAHVEEIDMLQQVTKQVEGHTICALGDAAAWPIQGLIRHFRPEIERRIEERLGSLQQAAE</sequence>
<dbReference type="PANTHER" id="PTHR11780">
    <property type="entry name" value="NADH-UBIQUINONE OXIDOREDUCTASE FLAVOPROTEIN 1 NDUFV1"/>
    <property type="match status" value="1"/>
</dbReference>
<evidence type="ECO:0000256" key="11">
    <source>
        <dbReference type="ARBA" id="ARBA00023027"/>
    </source>
</evidence>
<dbReference type="Gene3D" id="1.20.1440.230">
    <property type="entry name" value="NADH-ubiquinone oxidoreductase 51kDa subunit, iron-sulphur binding domain"/>
    <property type="match status" value="1"/>
</dbReference>
<feature type="domain" description="NADH-ubiquinone oxidoreductase 51kDa subunit iron-sulphur binding" evidence="14">
    <location>
        <begin position="337"/>
        <end position="382"/>
    </location>
</feature>
<evidence type="ECO:0000256" key="4">
    <source>
        <dbReference type="ARBA" id="ARBA00022485"/>
    </source>
</evidence>
<keyword evidence="13" id="KW-0874">Quinone</keyword>
<dbReference type="Proteomes" id="UP000031057">
    <property type="component" value="Unassembled WGS sequence"/>
</dbReference>
<organism evidence="15 16">
    <name type="scientific">Novosphingobium malaysiense</name>
    <dbReference type="NCBI Taxonomy" id="1348853"/>
    <lineage>
        <taxon>Bacteria</taxon>
        <taxon>Pseudomonadati</taxon>
        <taxon>Pseudomonadota</taxon>
        <taxon>Alphaproteobacteria</taxon>
        <taxon>Sphingomonadales</taxon>
        <taxon>Sphingomonadaceae</taxon>
        <taxon>Novosphingobium</taxon>
    </lineage>
</organism>
<dbReference type="InterPro" id="IPR011538">
    <property type="entry name" value="Nuo51_FMN-bd"/>
</dbReference>
<keyword evidence="6 13" id="KW-0288">FMN</keyword>
<dbReference type="Pfam" id="PF01512">
    <property type="entry name" value="Complex1_51K"/>
    <property type="match status" value="1"/>
</dbReference>
<dbReference type="InterPro" id="IPR011537">
    <property type="entry name" value="NADH-UbQ_OxRdtase_suF"/>
</dbReference>
<proteinExistence type="inferred from homology"/>
<dbReference type="PROSITE" id="PS00645">
    <property type="entry name" value="COMPLEX1_51K_2"/>
    <property type="match status" value="1"/>
</dbReference>
<evidence type="ECO:0000313" key="16">
    <source>
        <dbReference type="Proteomes" id="UP000031057"/>
    </source>
</evidence>
<keyword evidence="4 13" id="KW-0004">4Fe-4S</keyword>
<evidence type="ECO:0000256" key="10">
    <source>
        <dbReference type="ARBA" id="ARBA00023014"/>
    </source>
</evidence>